<accession>A0A2H0BXN2</accession>
<evidence type="ECO:0000313" key="1">
    <source>
        <dbReference type="EMBL" id="PIP62465.1"/>
    </source>
</evidence>
<gene>
    <name evidence="1" type="ORF">COW98_03885</name>
</gene>
<name>A0A2H0BXN2_9BACT</name>
<reference evidence="1 2" key="1">
    <citation type="submission" date="2017-09" db="EMBL/GenBank/DDBJ databases">
        <title>Depth-based differentiation of microbial function through sediment-hosted aquifers and enrichment of novel symbionts in the deep terrestrial subsurface.</title>
        <authorList>
            <person name="Probst A.J."/>
            <person name="Ladd B."/>
            <person name="Jarett J.K."/>
            <person name="Geller-Mcgrath D.E."/>
            <person name="Sieber C.M."/>
            <person name="Emerson J.B."/>
            <person name="Anantharaman K."/>
            <person name="Thomas B.C."/>
            <person name="Malmstrom R."/>
            <person name="Stieglmeier M."/>
            <person name="Klingl A."/>
            <person name="Woyke T."/>
            <person name="Ryan C.M."/>
            <person name="Banfield J.F."/>
        </authorList>
    </citation>
    <scope>NUCLEOTIDE SEQUENCE [LARGE SCALE GENOMIC DNA]</scope>
    <source>
        <strain evidence="1">CG22_combo_CG10-13_8_21_14_all_35_9</strain>
    </source>
</reference>
<dbReference type="EMBL" id="PCTB01000078">
    <property type="protein sequence ID" value="PIP62465.1"/>
    <property type="molecule type" value="Genomic_DNA"/>
</dbReference>
<sequence length="237" mass="27841">MAALSEVQISSHEVMSRTEMVLKPFISGLGKVELTNLLGRDFSKLTMTIDRTNPNLLNFRYTDPRNNNVLMNIQANTDKQNLYDFNRLRISVDFVHKFLDGTHRGFRLLYHPFERDKLDDCALSEIQILPKQGEYLFPWSQYKMKDRDKPNVLDFPRREKMIYIELIEPDMTTPNLHSFVPYSLKYNQGEDYHKVRLVAEKDNKYCKDPFEITLPAHIGLSKEALKDTLEHVQKIQS</sequence>
<dbReference type="AlphaFoldDB" id="A0A2H0BXN2"/>
<protein>
    <submittedName>
        <fullName evidence="1">Uncharacterized protein</fullName>
    </submittedName>
</protein>
<dbReference type="Proteomes" id="UP000231021">
    <property type="component" value="Unassembled WGS sequence"/>
</dbReference>
<organism evidence="1 2">
    <name type="scientific">Candidatus Roizmanbacteria bacterium CG22_combo_CG10-13_8_21_14_all_35_9</name>
    <dbReference type="NCBI Taxonomy" id="1974861"/>
    <lineage>
        <taxon>Bacteria</taxon>
        <taxon>Candidatus Roizmaniibacteriota</taxon>
    </lineage>
</organism>
<proteinExistence type="predicted"/>
<comment type="caution">
    <text evidence="1">The sequence shown here is derived from an EMBL/GenBank/DDBJ whole genome shotgun (WGS) entry which is preliminary data.</text>
</comment>
<evidence type="ECO:0000313" key="2">
    <source>
        <dbReference type="Proteomes" id="UP000231021"/>
    </source>
</evidence>